<dbReference type="AlphaFoldDB" id="A0A1V0P4A6"/>
<dbReference type="Proteomes" id="UP000192095">
    <property type="component" value="Chromosome"/>
</dbReference>
<protein>
    <submittedName>
        <fullName evidence="1">Uncharacterized protein</fullName>
    </submittedName>
</protein>
<organism evidence="1 2">
    <name type="scientific">Lactococcus lactis subsp. lactis</name>
    <name type="common">Streptococcus lactis</name>
    <dbReference type="NCBI Taxonomy" id="1360"/>
    <lineage>
        <taxon>Bacteria</taxon>
        <taxon>Bacillati</taxon>
        <taxon>Bacillota</taxon>
        <taxon>Bacilli</taxon>
        <taxon>Lactobacillales</taxon>
        <taxon>Streptococcaceae</taxon>
        <taxon>Lactococcus</taxon>
    </lineage>
</organism>
<evidence type="ECO:0000313" key="1">
    <source>
        <dbReference type="EMBL" id="ARE21591.1"/>
    </source>
</evidence>
<accession>A0A1V0P4A6</accession>
<gene>
    <name evidence="1" type="ORF">LLUC06_2049</name>
</gene>
<sequence>MVKSPEWNKRIKADISYPFFILQFLEVKWGDKAKFLNTR</sequence>
<reference evidence="1 2" key="1">
    <citation type="journal article" date="2017" name="BMC Genomics">
        <title>Comparative and functional genomics of the Lactococcus lactis taxon; insights into evolution and niche adaptation.</title>
        <authorList>
            <person name="Kelleher P."/>
            <person name="Bottacini F."/>
            <person name="Mahony J."/>
            <person name="Kilcawley K.N."/>
            <person name="van Sinderen D."/>
        </authorList>
    </citation>
    <scope>NUCLEOTIDE SEQUENCE [LARGE SCALE GENOMIC DNA]</scope>
    <source>
        <strain evidence="1 2">UC06</strain>
    </source>
</reference>
<evidence type="ECO:0000313" key="2">
    <source>
        <dbReference type="Proteomes" id="UP000192095"/>
    </source>
</evidence>
<proteinExistence type="predicted"/>
<name>A0A1V0P4A6_LACLL</name>
<dbReference type="EMBL" id="CP015902">
    <property type="protein sequence ID" value="ARE21591.1"/>
    <property type="molecule type" value="Genomic_DNA"/>
</dbReference>